<dbReference type="AlphaFoldDB" id="A0A934M3U6"/>
<gene>
    <name evidence="3" type="ORF">JDV75_00600</name>
</gene>
<evidence type="ECO:0000313" key="4">
    <source>
        <dbReference type="Proteomes" id="UP000645966"/>
    </source>
</evidence>
<proteinExistence type="predicted"/>
<accession>A0A934M3U6</accession>
<evidence type="ECO:0000256" key="1">
    <source>
        <dbReference type="SAM" id="MobiDB-lite"/>
    </source>
</evidence>
<dbReference type="Proteomes" id="UP000645966">
    <property type="component" value="Unassembled WGS sequence"/>
</dbReference>
<dbReference type="RefSeq" id="WP_198737329.1">
    <property type="nucleotide sequence ID" value="NZ_JAEIOS010000009.1"/>
</dbReference>
<feature type="signal peptide" evidence="2">
    <location>
        <begin position="1"/>
        <end position="30"/>
    </location>
</feature>
<feature type="region of interest" description="Disordered" evidence="1">
    <location>
        <begin position="35"/>
        <end position="60"/>
    </location>
</feature>
<comment type="caution">
    <text evidence="3">The sequence shown here is derived from an EMBL/GenBank/DDBJ whole genome shotgun (WGS) entry which is preliminary data.</text>
</comment>
<reference evidence="3" key="1">
    <citation type="submission" date="2020-12" db="EMBL/GenBank/DDBJ databases">
        <title>Genome public.</title>
        <authorList>
            <person name="Sun Q."/>
        </authorList>
    </citation>
    <scope>NUCLEOTIDE SEQUENCE</scope>
    <source>
        <strain evidence="3">CCM 8863</strain>
    </source>
</reference>
<keyword evidence="4" id="KW-1185">Reference proteome</keyword>
<feature type="region of interest" description="Disordered" evidence="1">
    <location>
        <begin position="195"/>
        <end position="249"/>
    </location>
</feature>
<evidence type="ECO:0000256" key="2">
    <source>
        <dbReference type="SAM" id="SignalP"/>
    </source>
</evidence>
<evidence type="ECO:0000313" key="3">
    <source>
        <dbReference type="EMBL" id="MBI8988266.1"/>
    </source>
</evidence>
<protein>
    <submittedName>
        <fullName evidence="3">MBL fold metallo-hydrolase</fullName>
    </submittedName>
</protein>
<organism evidence="3 4">
    <name type="scientific">Corynebacterium meridianum</name>
    <dbReference type="NCBI Taxonomy" id="2765363"/>
    <lineage>
        <taxon>Bacteria</taxon>
        <taxon>Bacillati</taxon>
        <taxon>Actinomycetota</taxon>
        <taxon>Actinomycetes</taxon>
        <taxon>Mycobacteriales</taxon>
        <taxon>Corynebacteriaceae</taxon>
        <taxon>Corynebacterium</taxon>
    </lineage>
</organism>
<feature type="compositionally biased region" description="Polar residues" evidence="1">
    <location>
        <begin position="42"/>
        <end position="52"/>
    </location>
</feature>
<sequence>MHHDRSILTTNRRRVIALLCGAVLTGTALVACSADGSGDQEPGQQGNAQSSPAPGREPVAERFGTEPRVLADTDHSGIEVSELFFTDAPAAVIATPEPAAQQRATSIALAAGLPVLTATGTNGPELAAEIERLGAGEVLTVGGVAVELPETVAIHTDDGSHAAFEALTGKTPNPVTPENTASGLLRQISALKPGDLLGAAPAEDPAGSATGAENPTDTETPDGTETDSPARSGENLDRLPTRGRDKERMPLVLAAPGTGIAAVATARAAGADVEILDHADPRVSEHSLELIRGLDGDPVIALGQLFGSAEHFTRTTELATTATTEQPGGGQLVFPGRRMIAYYGHPSGGALGIMGERTPGESVAHLSELVAQYAPLSGEPVIPAFEIIATVASGSPGPDGDYSNEADPEELRPYIDAITDAGGYAVLDLQPGRARLIDQAKIYTDLLKLPNVGLALDAEWKLGPDEVPLQQVGHVQADEVNEVADWLAELTANNNLPQKAFVLHQFQLQMIRDRETIDLEHPELAFVLHADGHGTASDKFATFDALRQDLDPRYFIAWKNFIDEDTPMFTPEQTMKITPRPWFVSYQ</sequence>
<feature type="chain" id="PRO_5039366999" evidence="2">
    <location>
        <begin position="31"/>
        <end position="587"/>
    </location>
</feature>
<feature type="compositionally biased region" description="Basic and acidic residues" evidence="1">
    <location>
        <begin position="234"/>
        <end position="249"/>
    </location>
</feature>
<dbReference type="PROSITE" id="PS51257">
    <property type="entry name" value="PROKAR_LIPOPROTEIN"/>
    <property type="match status" value="1"/>
</dbReference>
<name>A0A934M3U6_9CORY</name>
<dbReference type="EMBL" id="JAEIOS010000009">
    <property type="protein sequence ID" value="MBI8988266.1"/>
    <property type="molecule type" value="Genomic_DNA"/>
</dbReference>
<keyword evidence="2" id="KW-0732">Signal</keyword>